<feature type="signal peptide" evidence="3">
    <location>
        <begin position="1"/>
        <end position="28"/>
    </location>
</feature>
<name>D7FU61_ECTSI</name>
<feature type="region of interest" description="Disordered" evidence="1">
    <location>
        <begin position="193"/>
        <end position="215"/>
    </location>
</feature>
<proteinExistence type="predicted"/>
<dbReference type="OrthoDB" id="10516939at2759"/>
<evidence type="ECO:0000256" key="2">
    <source>
        <dbReference type="SAM" id="Phobius"/>
    </source>
</evidence>
<evidence type="ECO:0000256" key="3">
    <source>
        <dbReference type="SAM" id="SignalP"/>
    </source>
</evidence>
<feature type="transmembrane region" description="Helical" evidence="2">
    <location>
        <begin position="127"/>
        <end position="154"/>
    </location>
</feature>
<dbReference type="InParanoid" id="D7FU61"/>
<keyword evidence="5" id="KW-1185">Reference proteome</keyword>
<feature type="compositionally biased region" description="Gly residues" evidence="1">
    <location>
        <begin position="237"/>
        <end position="254"/>
    </location>
</feature>
<feature type="chain" id="PRO_5003095505" evidence="3">
    <location>
        <begin position="29"/>
        <end position="290"/>
    </location>
</feature>
<gene>
    <name evidence="4" type="ORF">Esi_0266_0021</name>
</gene>
<evidence type="ECO:0000313" key="4">
    <source>
        <dbReference type="EMBL" id="CBJ31588.1"/>
    </source>
</evidence>
<organism evidence="4 5">
    <name type="scientific">Ectocarpus siliculosus</name>
    <name type="common">Brown alga</name>
    <name type="synonym">Conferva siliculosa</name>
    <dbReference type="NCBI Taxonomy" id="2880"/>
    <lineage>
        <taxon>Eukaryota</taxon>
        <taxon>Sar</taxon>
        <taxon>Stramenopiles</taxon>
        <taxon>Ochrophyta</taxon>
        <taxon>PX clade</taxon>
        <taxon>Phaeophyceae</taxon>
        <taxon>Ectocarpales</taxon>
        <taxon>Ectocarpaceae</taxon>
        <taxon>Ectocarpus</taxon>
    </lineage>
</organism>
<sequence>MMVARAPEVAALAAPLLLPLLLPQEAGGFMLPRQFHHVRQDVSFSPANMLLRFGVKVAPVILMAGSLPVAASAATAGGSISSSAQPTSADDVGLGPGETCDPEDADCQGDDTDEITFSMLHWVRTLFVWYSVARTAIVAIMYIAGAATSLFVAIRRTLSLSGPSSGGGSGGSTSSSSWVGRLLGCLIRGVGGGGTGTQGARTAGPRTLTGSGAPSAAAPSAVIIVPTVFTATTTTTTGGGGDGSDTTAGGGVGGSRRVPPGLSRIISNTDRIVTNAHGNMDDVLAAIESL</sequence>
<feature type="region of interest" description="Disordered" evidence="1">
    <location>
        <begin position="234"/>
        <end position="262"/>
    </location>
</feature>
<dbReference type="EMBL" id="FN648449">
    <property type="protein sequence ID" value="CBJ31588.1"/>
    <property type="molecule type" value="Genomic_DNA"/>
</dbReference>
<dbReference type="EMBL" id="FN649755">
    <property type="protein sequence ID" value="CBJ31588.1"/>
    <property type="molecule type" value="Genomic_DNA"/>
</dbReference>
<dbReference type="AlphaFoldDB" id="D7FU61"/>
<keyword evidence="2" id="KW-0812">Transmembrane</keyword>
<evidence type="ECO:0000313" key="5">
    <source>
        <dbReference type="Proteomes" id="UP000002630"/>
    </source>
</evidence>
<protein>
    <submittedName>
        <fullName evidence="4">Uncharacterized protein</fullName>
    </submittedName>
</protein>
<feature type="compositionally biased region" description="Low complexity" evidence="1">
    <location>
        <begin position="198"/>
        <end position="215"/>
    </location>
</feature>
<keyword evidence="2" id="KW-1133">Transmembrane helix</keyword>
<accession>D7FU61</accession>
<reference evidence="4 5" key="1">
    <citation type="journal article" date="2010" name="Nature">
        <title>The Ectocarpus genome and the independent evolution of multicellularity in brown algae.</title>
        <authorList>
            <person name="Cock J.M."/>
            <person name="Sterck L."/>
            <person name="Rouze P."/>
            <person name="Scornet D."/>
            <person name="Allen A.E."/>
            <person name="Amoutzias G."/>
            <person name="Anthouard V."/>
            <person name="Artiguenave F."/>
            <person name="Aury J.M."/>
            <person name="Badger J.H."/>
            <person name="Beszteri B."/>
            <person name="Billiau K."/>
            <person name="Bonnet E."/>
            <person name="Bothwell J.H."/>
            <person name="Bowler C."/>
            <person name="Boyen C."/>
            <person name="Brownlee C."/>
            <person name="Carrano C.J."/>
            <person name="Charrier B."/>
            <person name="Cho G.Y."/>
            <person name="Coelho S.M."/>
            <person name="Collen J."/>
            <person name="Corre E."/>
            <person name="Da Silva C."/>
            <person name="Delage L."/>
            <person name="Delaroque N."/>
            <person name="Dittami S.M."/>
            <person name="Doulbeau S."/>
            <person name="Elias M."/>
            <person name="Farnham G."/>
            <person name="Gachon C.M."/>
            <person name="Gschloessl B."/>
            <person name="Heesch S."/>
            <person name="Jabbari K."/>
            <person name="Jubin C."/>
            <person name="Kawai H."/>
            <person name="Kimura K."/>
            <person name="Kloareg B."/>
            <person name="Kupper F.C."/>
            <person name="Lang D."/>
            <person name="Le Bail A."/>
            <person name="Leblanc C."/>
            <person name="Lerouge P."/>
            <person name="Lohr M."/>
            <person name="Lopez P.J."/>
            <person name="Martens C."/>
            <person name="Maumus F."/>
            <person name="Michel G."/>
            <person name="Miranda-Saavedra D."/>
            <person name="Morales J."/>
            <person name="Moreau H."/>
            <person name="Motomura T."/>
            <person name="Nagasato C."/>
            <person name="Napoli C.A."/>
            <person name="Nelson D.R."/>
            <person name="Nyvall-Collen P."/>
            <person name="Peters A.F."/>
            <person name="Pommier C."/>
            <person name="Potin P."/>
            <person name="Poulain J."/>
            <person name="Quesneville H."/>
            <person name="Read B."/>
            <person name="Rensing S.A."/>
            <person name="Ritter A."/>
            <person name="Rousvoal S."/>
            <person name="Samanta M."/>
            <person name="Samson G."/>
            <person name="Schroeder D.C."/>
            <person name="Segurens B."/>
            <person name="Strittmatter M."/>
            <person name="Tonon T."/>
            <person name="Tregear J.W."/>
            <person name="Valentin K."/>
            <person name="von Dassow P."/>
            <person name="Yamagishi T."/>
            <person name="Van de Peer Y."/>
            <person name="Wincker P."/>
        </authorList>
    </citation>
    <scope>NUCLEOTIDE SEQUENCE [LARGE SCALE GENOMIC DNA]</scope>
    <source>
        <strain evidence="5">Ec32 / CCAP1310/4</strain>
    </source>
</reference>
<keyword evidence="3" id="KW-0732">Signal</keyword>
<keyword evidence="2" id="KW-0472">Membrane</keyword>
<evidence type="ECO:0000256" key="1">
    <source>
        <dbReference type="SAM" id="MobiDB-lite"/>
    </source>
</evidence>
<feature type="region of interest" description="Disordered" evidence="1">
    <location>
        <begin position="79"/>
        <end position="108"/>
    </location>
</feature>
<dbReference type="Proteomes" id="UP000002630">
    <property type="component" value="Linkage Group LG30"/>
</dbReference>